<sequence length="901" mass="102650">MERHRPRPRSVSIDCGFKRKRPPPVNECEQLQSDSMTTSEEFQRYYYSSTSDCSDSMTTSEEFQRYYYSSTSDCSDDSDGSHVFEADHGYSVDENAGPSPTPDMDWGRPFQGDWHLSLGPAFPPNLQSIQPSETGRGPQWRSAFMGRTCVQPEHPFIFEQGGNYRMDFPGQSPYNRRVPLQGSNDSSTNAQFWRPWCSNERSVRSTTWPHMNESERGPYSYQESCHEAPYNRRVPLQGSNDSSTNAQFWRPWCSNERSVRSTTWPHMNESERGPYSYQESCHEAPYNRRVPLQGSNDSSTNAQFWRPWCSNERGVRSTTWPHMYESERGPYSYQESCHERQRRRWYKRREGRISPRHVERAVSSEKDRDQSGRRRKHTTHNSPWIDAACYEPRYSQRRPYRTEMEDRPERRCECGTRRRSRSETTRCTEPSKRRRSDSGSRWRIESRATPHNESGYRLHTSMDLPKRDRRVVDASAPCGAVKQVRSRTRTLVHAGSRSWAHLQEPENSETTERCASAQLRMRGQCHCTLAPVRAELSARVVKRDLFCDASLNQNSDREQIKPVPFQEKREEHVLSHKPSRHLASETTRRGQGVASDREIAQAEVQGEPELTFGGTQMLEDARLSSENRLQEYSLGSGAHGTVVASPVSDRSLHGGTTSRLNKEESTLPIRQPDTAVFVDVVNAAINLAPEDFRECHSGALVQPSSYNHDAYVEVHHASGDSEHKVMVASYSVDDEKPIRMEGKAVTTIADTDAERTSNSGREAPFLNPLDTIIAPAKDIKTMVSDWLQSFPAQDSVSSMLVCDERQTTHASDRIAETPEKPCTSADAAPTKELSFWERDTESMPSTDAPAVEPNFWERETESMPSTASGDDGSVIVVSEHFPSRHITPQHCGAARVADFTR</sequence>
<reference evidence="2 3" key="1">
    <citation type="journal article" date="2023" name="Arcadia Sci">
        <title>De novo assembly of a long-read Amblyomma americanum tick genome.</title>
        <authorList>
            <person name="Chou S."/>
            <person name="Poskanzer K.E."/>
            <person name="Rollins M."/>
            <person name="Thuy-Boun P.S."/>
        </authorList>
    </citation>
    <scope>NUCLEOTIDE SEQUENCE [LARGE SCALE GENOMIC DNA]</scope>
    <source>
        <strain evidence="2">F_SG_1</strain>
        <tissue evidence="2">Salivary glands</tissue>
    </source>
</reference>
<feature type="region of interest" description="Disordered" evidence="1">
    <location>
        <begin position="399"/>
        <end position="459"/>
    </location>
</feature>
<dbReference type="Proteomes" id="UP001321473">
    <property type="component" value="Unassembled WGS sequence"/>
</dbReference>
<evidence type="ECO:0000313" key="3">
    <source>
        <dbReference type="Proteomes" id="UP001321473"/>
    </source>
</evidence>
<accession>A0AAQ4EMA9</accession>
<feature type="compositionally biased region" description="Basic and acidic residues" evidence="1">
    <location>
        <begin position="355"/>
        <end position="372"/>
    </location>
</feature>
<feature type="region of interest" description="Disordered" evidence="1">
    <location>
        <begin position="355"/>
        <end position="382"/>
    </location>
</feature>
<evidence type="ECO:0000256" key="1">
    <source>
        <dbReference type="SAM" id="MobiDB-lite"/>
    </source>
</evidence>
<proteinExistence type="predicted"/>
<organism evidence="2 3">
    <name type="scientific">Amblyomma americanum</name>
    <name type="common">Lone star tick</name>
    <dbReference type="NCBI Taxonomy" id="6943"/>
    <lineage>
        <taxon>Eukaryota</taxon>
        <taxon>Metazoa</taxon>
        <taxon>Ecdysozoa</taxon>
        <taxon>Arthropoda</taxon>
        <taxon>Chelicerata</taxon>
        <taxon>Arachnida</taxon>
        <taxon>Acari</taxon>
        <taxon>Parasitiformes</taxon>
        <taxon>Ixodida</taxon>
        <taxon>Ixodoidea</taxon>
        <taxon>Ixodidae</taxon>
        <taxon>Amblyomminae</taxon>
        <taxon>Amblyomma</taxon>
    </lineage>
</organism>
<keyword evidence="3" id="KW-1185">Reference proteome</keyword>
<evidence type="ECO:0000313" key="2">
    <source>
        <dbReference type="EMBL" id="KAK8775856.1"/>
    </source>
</evidence>
<dbReference type="AlphaFoldDB" id="A0AAQ4EMA9"/>
<comment type="caution">
    <text evidence="2">The sequence shown here is derived from an EMBL/GenBank/DDBJ whole genome shotgun (WGS) entry which is preliminary data.</text>
</comment>
<feature type="region of interest" description="Disordered" evidence="1">
    <location>
        <begin position="1"/>
        <end position="36"/>
    </location>
</feature>
<feature type="compositionally biased region" description="Basic and acidic residues" evidence="1">
    <location>
        <begin position="809"/>
        <end position="819"/>
    </location>
</feature>
<feature type="region of interest" description="Disordered" evidence="1">
    <location>
        <begin position="809"/>
        <end position="830"/>
    </location>
</feature>
<name>A0AAQ4EMA9_AMBAM</name>
<gene>
    <name evidence="2" type="ORF">V5799_030801</name>
</gene>
<feature type="compositionally biased region" description="Basic and acidic residues" evidence="1">
    <location>
        <begin position="400"/>
        <end position="456"/>
    </location>
</feature>
<dbReference type="EMBL" id="JARKHS020013626">
    <property type="protein sequence ID" value="KAK8775856.1"/>
    <property type="molecule type" value="Genomic_DNA"/>
</dbReference>
<protein>
    <submittedName>
        <fullName evidence="2">Uncharacterized protein</fullName>
    </submittedName>
</protein>